<dbReference type="EMBL" id="AUZZ01008562">
    <property type="protein sequence ID" value="EQD37140.1"/>
    <property type="molecule type" value="Genomic_DNA"/>
</dbReference>
<dbReference type="InterPro" id="IPR055178">
    <property type="entry name" value="RsdA/BaiN/AoA(So)-like_dom"/>
</dbReference>
<dbReference type="AlphaFoldDB" id="T1A5N0"/>
<evidence type="ECO:0000256" key="3">
    <source>
        <dbReference type="ARBA" id="ARBA00022827"/>
    </source>
</evidence>
<dbReference type="PANTHER" id="PTHR42887">
    <property type="entry name" value="OS12G0638800 PROTEIN"/>
    <property type="match status" value="1"/>
</dbReference>
<reference evidence="6" key="2">
    <citation type="journal article" date="2014" name="ISME J.">
        <title>Microbial stratification in low pH oxic and suboxic macroscopic growths along an acid mine drainage.</title>
        <authorList>
            <person name="Mendez-Garcia C."/>
            <person name="Mesa V."/>
            <person name="Sprenger R.R."/>
            <person name="Richter M."/>
            <person name="Diez M.S."/>
            <person name="Solano J."/>
            <person name="Bargiela R."/>
            <person name="Golyshina O.V."/>
            <person name="Manteca A."/>
            <person name="Ramos J.L."/>
            <person name="Gallego J.R."/>
            <person name="Llorente I."/>
            <person name="Martins Dos Santos V.A."/>
            <person name="Jensen O.N."/>
            <person name="Pelaez A.I."/>
            <person name="Sanchez J."/>
            <person name="Ferrer M."/>
        </authorList>
    </citation>
    <scope>NUCLEOTIDE SEQUENCE</scope>
</reference>
<dbReference type="Gene3D" id="2.40.30.10">
    <property type="entry name" value="Translation factors"/>
    <property type="match status" value="1"/>
</dbReference>
<comment type="caution">
    <text evidence="6">The sequence shown here is derived from an EMBL/GenBank/DDBJ whole genome shotgun (WGS) entry which is preliminary data.</text>
</comment>
<gene>
    <name evidence="6" type="ORF">B2A_11845</name>
</gene>
<dbReference type="SUPFAM" id="SSF160996">
    <property type="entry name" value="HI0933 insert domain-like"/>
    <property type="match status" value="1"/>
</dbReference>
<reference evidence="6" key="1">
    <citation type="submission" date="2013-08" db="EMBL/GenBank/DDBJ databases">
        <authorList>
            <person name="Mendez C."/>
            <person name="Richter M."/>
            <person name="Ferrer M."/>
            <person name="Sanchez J."/>
        </authorList>
    </citation>
    <scope>NUCLEOTIDE SEQUENCE</scope>
</reference>
<sequence>MDALQVDVAIIGGGAAGLMCARVAGLRGRRVLLIEHAERVGKKILMSGGGRCNFTNTGTTTANFISANPHFCKSALARFTPRDFIALVDRHGIAWHEKELGQLFCNDSSRQIVRMLLDECAAAGVRVETHCSVAQVQQRDQGFALTTTLGEVYAQTLVVASGGLSLPSMGATGFGYALARQFGHAVRATRAGLVPLTLSGTHQQRYQNLSGVALPVEARCNGQRFRAGMLVTHRGISGPAILQISSYWQPGDDLRLNLLPDCDAFEALREQQRAHPDAELRTRLAELLPRRLALRLCEIGLASRPLRQYREAELRALAAQLQSWPLVASGTEGYRTAEVTLGGVDTDALSSTTMESRHVPRLYFIGEVVDVTGHLGGYNFQWAWASGHAAGSAA</sequence>
<evidence type="ECO:0000313" key="6">
    <source>
        <dbReference type="EMBL" id="EQD37140.1"/>
    </source>
</evidence>
<feature type="domain" description="RsdA/BaiN/AoA(So)-like Rossmann fold-like" evidence="4">
    <location>
        <begin position="7"/>
        <end position="392"/>
    </location>
</feature>
<organism evidence="6">
    <name type="scientific">mine drainage metagenome</name>
    <dbReference type="NCBI Taxonomy" id="410659"/>
    <lineage>
        <taxon>unclassified sequences</taxon>
        <taxon>metagenomes</taxon>
        <taxon>ecological metagenomes</taxon>
    </lineage>
</organism>
<evidence type="ECO:0000259" key="4">
    <source>
        <dbReference type="Pfam" id="PF03486"/>
    </source>
</evidence>
<dbReference type="InterPro" id="IPR023166">
    <property type="entry name" value="BaiN-like_dom_sf"/>
</dbReference>
<proteinExistence type="predicted"/>
<accession>T1A5N0</accession>
<dbReference type="InterPro" id="IPR036188">
    <property type="entry name" value="FAD/NAD-bd_sf"/>
</dbReference>
<dbReference type="InterPro" id="IPR004792">
    <property type="entry name" value="BaiN-like"/>
</dbReference>
<evidence type="ECO:0000256" key="2">
    <source>
        <dbReference type="ARBA" id="ARBA00022630"/>
    </source>
</evidence>
<dbReference type="Pfam" id="PF22780">
    <property type="entry name" value="HI0933_like_1st"/>
    <property type="match status" value="1"/>
</dbReference>
<protein>
    <submittedName>
        <fullName evidence="6">NAD(FAD)-utilizing dehydrogenase</fullName>
    </submittedName>
</protein>
<evidence type="ECO:0000256" key="1">
    <source>
        <dbReference type="ARBA" id="ARBA00001974"/>
    </source>
</evidence>
<feature type="domain" description="RsdA/BaiN/AoA(So)-like insert" evidence="5">
    <location>
        <begin position="190"/>
        <end position="339"/>
    </location>
</feature>
<dbReference type="Gene3D" id="3.50.50.60">
    <property type="entry name" value="FAD/NAD(P)-binding domain"/>
    <property type="match status" value="1"/>
</dbReference>
<dbReference type="Gene3D" id="1.10.8.260">
    <property type="entry name" value="HI0933 insert domain-like"/>
    <property type="match status" value="1"/>
</dbReference>
<comment type="cofactor">
    <cofactor evidence="1">
        <name>FAD</name>
        <dbReference type="ChEBI" id="CHEBI:57692"/>
    </cofactor>
</comment>
<dbReference type="Pfam" id="PF03486">
    <property type="entry name" value="HI0933_like"/>
    <property type="match status" value="1"/>
</dbReference>
<dbReference type="PRINTS" id="PR00411">
    <property type="entry name" value="PNDRDTASEI"/>
</dbReference>
<dbReference type="NCBIfam" id="TIGR00275">
    <property type="entry name" value="aminoacetone oxidase family FAD-binding enzyme"/>
    <property type="match status" value="1"/>
</dbReference>
<keyword evidence="3" id="KW-0274">FAD</keyword>
<dbReference type="SUPFAM" id="SSF51905">
    <property type="entry name" value="FAD/NAD(P)-binding domain"/>
    <property type="match status" value="1"/>
</dbReference>
<name>T1A5N0_9ZZZZ</name>
<evidence type="ECO:0000259" key="5">
    <source>
        <dbReference type="Pfam" id="PF22780"/>
    </source>
</evidence>
<dbReference type="InterPro" id="IPR057661">
    <property type="entry name" value="RsdA/BaiN/AoA(So)_Rossmann"/>
</dbReference>
<keyword evidence="2" id="KW-0285">Flavoprotein</keyword>
<dbReference type="PANTHER" id="PTHR42887:SF2">
    <property type="entry name" value="OS12G0638800 PROTEIN"/>
    <property type="match status" value="1"/>
</dbReference>